<protein>
    <submittedName>
        <fullName evidence="1">Uncharacterized protein</fullName>
    </submittedName>
</protein>
<dbReference type="EMBL" id="CAVLEF010000007">
    <property type="protein sequence ID" value="CAK1546174.1"/>
    <property type="molecule type" value="Genomic_DNA"/>
</dbReference>
<name>A0AAV1JC64_9NEOP</name>
<gene>
    <name evidence="1" type="ORF">LNINA_LOCUS5771</name>
</gene>
<dbReference type="AlphaFoldDB" id="A0AAV1JC64"/>
<comment type="caution">
    <text evidence="1">The sequence shown here is derived from an EMBL/GenBank/DDBJ whole genome shotgun (WGS) entry which is preliminary data.</text>
</comment>
<evidence type="ECO:0000313" key="2">
    <source>
        <dbReference type="Proteomes" id="UP001497472"/>
    </source>
</evidence>
<proteinExistence type="predicted"/>
<sequence length="88" mass="10005">MKRVQFPELTPSQVQVNTDRQDVQGVEINATKKKGAIVRAYARSPRALYLEIVSRTLSRKFIEIMNEYSDGSKSSASTINRLAIRYLT</sequence>
<accession>A0AAV1JC64</accession>
<evidence type="ECO:0000313" key="1">
    <source>
        <dbReference type="EMBL" id="CAK1546174.1"/>
    </source>
</evidence>
<keyword evidence="2" id="KW-1185">Reference proteome</keyword>
<organism evidence="1 2">
    <name type="scientific">Leptosia nina</name>
    <dbReference type="NCBI Taxonomy" id="320188"/>
    <lineage>
        <taxon>Eukaryota</taxon>
        <taxon>Metazoa</taxon>
        <taxon>Ecdysozoa</taxon>
        <taxon>Arthropoda</taxon>
        <taxon>Hexapoda</taxon>
        <taxon>Insecta</taxon>
        <taxon>Pterygota</taxon>
        <taxon>Neoptera</taxon>
        <taxon>Endopterygota</taxon>
        <taxon>Lepidoptera</taxon>
        <taxon>Glossata</taxon>
        <taxon>Ditrysia</taxon>
        <taxon>Papilionoidea</taxon>
        <taxon>Pieridae</taxon>
        <taxon>Pierinae</taxon>
        <taxon>Leptosia</taxon>
    </lineage>
</organism>
<reference evidence="1 2" key="1">
    <citation type="submission" date="2023-11" db="EMBL/GenBank/DDBJ databases">
        <authorList>
            <person name="Okamura Y."/>
        </authorList>
    </citation>
    <scope>NUCLEOTIDE SEQUENCE [LARGE SCALE GENOMIC DNA]</scope>
</reference>
<dbReference type="Proteomes" id="UP001497472">
    <property type="component" value="Unassembled WGS sequence"/>
</dbReference>